<evidence type="ECO:0000256" key="2">
    <source>
        <dbReference type="SAM" id="Phobius"/>
    </source>
</evidence>
<feature type="compositionally biased region" description="Low complexity" evidence="1">
    <location>
        <begin position="148"/>
        <end position="162"/>
    </location>
</feature>
<evidence type="ECO:0008006" key="5">
    <source>
        <dbReference type="Google" id="ProtNLM"/>
    </source>
</evidence>
<evidence type="ECO:0000256" key="1">
    <source>
        <dbReference type="SAM" id="MobiDB-lite"/>
    </source>
</evidence>
<dbReference type="RefSeq" id="WP_313724301.1">
    <property type="nucleotide sequence ID" value="NZ_CP134876.1"/>
</dbReference>
<organism evidence="3 4">
    <name type="scientific">Micromonospora halotolerans</name>
    <dbReference type="NCBI Taxonomy" id="709879"/>
    <lineage>
        <taxon>Bacteria</taxon>
        <taxon>Bacillati</taxon>
        <taxon>Actinomycetota</taxon>
        <taxon>Actinomycetes</taxon>
        <taxon>Micromonosporales</taxon>
        <taxon>Micromonosporaceae</taxon>
        <taxon>Micromonospora</taxon>
    </lineage>
</organism>
<sequence length="607" mass="61675">MTDGDEQPAGATASGGDQPAGAAASSANQPAEQPAEQPAGPAASGAEQPAGPAASGAEQPAGPAASGAEQPAGPAASGAEQPAGPAASGAEQPAGPAASGAEQPAGPAASGAEQPGEQPGGQPAGPAASGDEQPATASRDGDRSADRTTAVEAGVAAPVAGTRPAGHLPTAAGVPPLVAPQGPPPDGAMQRPARRRWRLWAAVGLVLVLVACGVPGVLLLGLVRDAAGRPAAERSDRGTAAERRLGDRMVAQLDRQAAALLDGDRAGFLAVAEPAARPALTRRYAALRALRVTAWRPAAEGVPVAVDGRPGEWRLAVTVGYCFVVPGCTPGSVGLGTRWRVAGDGEPRLTGVEESRATPAGARPWEVSDLAVAVGKRAVVATTPALRGKLPGLLAQAEAAAQVADLYAVAGPPPDRYLVYYAGRAEWQRWYGGGRPKWTAGYAVGVGGGHHDVVLNAQSLTPAGVDDLLRHELTHAASLPDRGYADRSNWWLVEGLAEYAGADGQPVDRYEGLAEVRELVRGGWNGRLDALAPADDAADDRVGGAYGIGYLAVRHLVDRYGEQRVLDFFRAVVHERRPVTAAADEVFGDPWPALHDDCVAYVRAAAG</sequence>
<feature type="compositionally biased region" description="Pro residues" evidence="1">
    <location>
        <begin position="177"/>
        <end position="186"/>
    </location>
</feature>
<feature type="region of interest" description="Disordered" evidence="1">
    <location>
        <begin position="1"/>
        <end position="190"/>
    </location>
</feature>
<reference evidence="3 4" key="1">
    <citation type="submission" date="2023-09" db="EMBL/GenBank/DDBJ databases">
        <title>Micromonospora halotolerans DSM 45598 genome sequence.</title>
        <authorList>
            <person name="Mo P."/>
        </authorList>
    </citation>
    <scope>NUCLEOTIDE SEQUENCE [LARGE SCALE GENOMIC DNA]</scope>
    <source>
        <strain evidence="3 4">DSM 45598</strain>
    </source>
</reference>
<proteinExistence type="predicted"/>
<evidence type="ECO:0000313" key="3">
    <source>
        <dbReference type="EMBL" id="WNM42477.1"/>
    </source>
</evidence>
<accession>A0ABZ0A5N0</accession>
<dbReference type="EMBL" id="CP134876">
    <property type="protein sequence ID" value="WNM42477.1"/>
    <property type="molecule type" value="Genomic_DNA"/>
</dbReference>
<gene>
    <name evidence="3" type="ORF">RMN56_14555</name>
</gene>
<keyword evidence="2" id="KW-0812">Transmembrane</keyword>
<keyword evidence="2" id="KW-0472">Membrane</keyword>
<dbReference type="Proteomes" id="UP001303001">
    <property type="component" value="Chromosome"/>
</dbReference>
<feature type="compositionally biased region" description="Low complexity" evidence="1">
    <location>
        <begin position="14"/>
        <end position="117"/>
    </location>
</feature>
<protein>
    <recommendedName>
        <fullName evidence="5">Peptidase MA superfamily</fullName>
    </recommendedName>
</protein>
<keyword evidence="4" id="KW-1185">Reference proteome</keyword>
<feature type="transmembrane region" description="Helical" evidence="2">
    <location>
        <begin position="199"/>
        <end position="223"/>
    </location>
</feature>
<evidence type="ECO:0000313" key="4">
    <source>
        <dbReference type="Proteomes" id="UP001303001"/>
    </source>
</evidence>
<keyword evidence="2" id="KW-1133">Transmembrane helix</keyword>
<name>A0ABZ0A5N0_9ACTN</name>